<feature type="compositionally biased region" description="Basic and acidic residues" evidence="1">
    <location>
        <begin position="65"/>
        <end position="81"/>
    </location>
</feature>
<proteinExistence type="predicted"/>
<feature type="region of interest" description="Disordered" evidence="1">
    <location>
        <begin position="210"/>
        <end position="233"/>
    </location>
</feature>
<reference evidence="2 3" key="1">
    <citation type="submission" date="2023-06" db="EMBL/GenBank/DDBJ databases">
        <title>Black Yeasts Isolated from many extreme environments.</title>
        <authorList>
            <person name="Coleine C."/>
            <person name="Stajich J.E."/>
            <person name="Selbmann L."/>
        </authorList>
    </citation>
    <scope>NUCLEOTIDE SEQUENCE [LARGE SCALE GENOMIC DNA]</scope>
    <source>
        <strain evidence="2 3">CCFEE 5887</strain>
    </source>
</reference>
<feature type="region of interest" description="Disordered" evidence="1">
    <location>
        <begin position="65"/>
        <end position="128"/>
    </location>
</feature>
<evidence type="ECO:0000313" key="2">
    <source>
        <dbReference type="EMBL" id="KAK5543777.1"/>
    </source>
</evidence>
<comment type="caution">
    <text evidence="2">The sequence shown here is derived from an EMBL/GenBank/DDBJ whole genome shotgun (WGS) entry which is preliminary data.</text>
</comment>
<name>A0AAV9QKN7_9PEZI</name>
<evidence type="ECO:0000313" key="3">
    <source>
        <dbReference type="Proteomes" id="UP001345827"/>
    </source>
</evidence>
<accession>A0AAV9QKN7</accession>
<gene>
    <name evidence="2" type="ORF">LTR25_001392</name>
</gene>
<sequence length="269" mass="29283">MANEEWEKVSWEEKIEAKCATKPSTALEGDYVNISQMWNRDIYTFEPAPVRPLPEELELMRIRREKEEERRLVAEKEEQARLEAGGDDGDKGGGQERAKALGARKMDPEDKGLGRKGLGRGRPQWDEEGEELPFVVAVGGGEEGKEELRGPDAMHMLESANMTRKHFPYGNRGWRVELPHAILMARECAADTSGDGLWGTDVAVATGRRGDEHGTVDAEEDTGTTGAGLDVGDGERVVGRCEDRVGGHVEGVLGVGGADECDRDAGLAG</sequence>
<protein>
    <submittedName>
        <fullName evidence="2">Uncharacterized protein</fullName>
    </submittedName>
</protein>
<feature type="compositionally biased region" description="Basic and acidic residues" evidence="1">
    <location>
        <begin position="88"/>
        <end position="113"/>
    </location>
</feature>
<keyword evidence="3" id="KW-1185">Reference proteome</keyword>
<dbReference type="Proteomes" id="UP001345827">
    <property type="component" value="Unassembled WGS sequence"/>
</dbReference>
<organism evidence="2 3">
    <name type="scientific">Vermiconidia calcicola</name>
    <dbReference type="NCBI Taxonomy" id="1690605"/>
    <lineage>
        <taxon>Eukaryota</taxon>
        <taxon>Fungi</taxon>
        <taxon>Dikarya</taxon>
        <taxon>Ascomycota</taxon>
        <taxon>Pezizomycotina</taxon>
        <taxon>Dothideomycetes</taxon>
        <taxon>Dothideomycetidae</taxon>
        <taxon>Mycosphaerellales</taxon>
        <taxon>Extremaceae</taxon>
        <taxon>Vermiconidia</taxon>
    </lineage>
</organism>
<evidence type="ECO:0000256" key="1">
    <source>
        <dbReference type="SAM" id="MobiDB-lite"/>
    </source>
</evidence>
<dbReference type="EMBL" id="JAXLQG010000002">
    <property type="protein sequence ID" value="KAK5543777.1"/>
    <property type="molecule type" value="Genomic_DNA"/>
</dbReference>
<dbReference type="AlphaFoldDB" id="A0AAV9QKN7"/>